<organism evidence="1">
    <name type="scientific">Rhizophora mucronata</name>
    <name type="common">Asiatic mangrove</name>
    <dbReference type="NCBI Taxonomy" id="61149"/>
    <lineage>
        <taxon>Eukaryota</taxon>
        <taxon>Viridiplantae</taxon>
        <taxon>Streptophyta</taxon>
        <taxon>Embryophyta</taxon>
        <taxon>Tracheophyta</taxon>
        <taxon>Spermatophyta</taxon>
        <taxon>Magnoliopsida</taxon>
        <taxon>eudicotyledons</taxon>
        <taxon>Gunneridae</taxon>
        <taxon>Pentapetalae</taxon>
        <taxon>rosids</taxon>
        <taxon>fabids</taxon>
        <taxon>Malpighiales</taxon>
        <taxon>Rhizophoraceae</taxon>
        <taxon>Rhizophora</taxon>
    </lineage>
</organism>
<proteinExistence type="predicted"/>
<reference evidence="1" key="1">
    <citation type="submission" date="2018-02" db="EMBL/GenBank/DDBJ databases">
        <title>Rhizophora mucronata_Transcriptome.</title>
        <authorList>
            <person name="Meera S.P."/>
            <person name="Sreeshan A."/>
            <person name="Augustine A."/>
        </authorList>
    </citation>
    <scope>NUCLEOTIDE SEQUENCE</scope>
    <source>
        <tissue evidence="1">Leaf</tissue>
    </source>
</reference>
<name>A0A2P2QPR6_RHIMU</name>
<dbReference type="AlphaFoldDB" id="A0A2P2QPR6"/>
<dbReference type="EMBL" id="GGEC01088380">
    <property type="protein sequence ID" value="MBX68864.1"/>
    <property type="molecule type" value="Transcribed_RNA"/>
</dbReference>
<evidence type="ECO:0000313" key="1">
    <source>
        <dbReference type="EMBL" id="MBX68864.1"/>
    </source>
</evidence>
<accession>A0A2P2QPR6</accession>
<protein>
    <submittedName>
        <fullName evidence="1">Uncharacterized protein</fullName>
    </submittedName>
</protein>
<sequence length="39" mass="4658">MTSTQSIDRTLQCMKLQAYFCWFPLMTFLTHLTNNNLLM</sequence>